<dbReference type="AlphaFoldDB" id="A0A9Q3J731"/>
<dbReference type="InterPro" id="IPR046798">
    <property type="entry name" value="2OG-FeII_Oxy_6"/>
</dbReference>
<dbReference type="Pfam" id="PF20515">
    <property type="entry name" value="2OG-FeII_Oxy_6"/>
    <property type="match status" value="1"/>
</dbReference>
<sequence>MPCGLQQVSQRCVLNKVHWAIGTILDSKVLGSDGRKQYRISFLLQHKVIPHPLGNSGTSQKTNEGKITQKNKFFSSSQPTAQISMPVSANMTPSKIRRLVDVNQIKCIHFGRFAIFSSTRSLIFLVEFRPFTKMSEAEVNQWDELPQFLFGKRRFTDPIAINGPLLEGFMFAIVWRKGSTKNEQFGPYGSLGKIENAKDESRNQGSNLSSVGRILGQSLQYVGDNLFQKIQNCYKSLWVPSFDQVNCEADIPVNKGAFQFACALIFTMNGFKNSPHLNKDALLYP</sequence>
<gene>
    <name evidence="2" type="ORF">O181_096498</name>
</gene>
<keyword evidence="3" id="KW-1185">Reference proteome</keyword>
<dbReference type="Proteomes" id="UP000765509">
    <property type="component" value="Unassembled WGS sequence"/>
</dbReference>
<evidence type="ECO:0000313" key="2">
    <source>
        <dbReference type="EMBL" id="MBW0556783.1"/>
    </source>
</evidence>
<comment type="caution">
    <text evidence="2">The sequence shown here is derived from an EMBL/GenBank/DDBJ whole genome shotgun (WGS) entry which is preliminary data.</text>
</comment>
<evidence type="ECO:0000313" key="3">
    <source>
        <dbReference type="Proteomes" id="UP000765509"/>
    </source>
</evidence>
<reference evidence="2" key="1">
    <citation type="submission" date="2021-03" db="EMBL/GenBank/DDBJ databases">
        <title>Draft genome sequence of rust myrtle Austropuccinia psidii MF-1, a brazilian biotype.</title>
        <authorList>
            <person name="Quecine M.C."/>
            <person name="Pachon D.M.R."/>
            <person name="Bonatelli M.L."/>
            <person name="Correr F.H."/>
            <person name="Franceschini L.M."/>
            <person name="Leite T.F."/>
            <person name="Margarido G.R.A."/>
            <person name="Almeida C.A."/>
            <person name="Ferrarezi J.A."/>
            <person name="Labate C.A."/>
        </authorList>
    </citation>
    <scope>NUCLEOTIDE SEQUENCE</scope>
    <source>
        <strain evidence="2">MF-1</strain>
    </source>
</reference>
<dbReference type="EMBL" id="AVOT02064362">
    <property type="protein sequence ID" value="MBW0556783.1"/>
    <property type="molecule type" value="Genomic_DNA"/>
</dbReference>
<name>A0A9Q3J731_9BASI</name>
<protein>
    <recommendedName>
        <fullName evidence="1">Tet-like 2OG-Fe(II) oxygenase domain-containing protein</fullName>
    </recommendedName>
</protein>
<proteinExistence type="predicted"/>
<organism evidence="2 3">
    <name type="scientific">Austropuccinia psidii MF-1</name>
    <dbReference type="NCBI Taxonomy" id="1389203"/>
    <lineage>
        <taxon>Eukaryota</taxon>
        <taxon>Fungi</taxon>
        <taxon>Dikarya</taxon>
        <taxon>Basidiomycota</taxon>
        <taxon>Pucciniomycotina</taxon>
        <taxon>Pucciniomycetes</taxon>
        <taxon>Pucciniales</taxon>
        <taxon>Sphaerophragmiaceae</taxon>
        <taxon>Austropuccinia</taxon>
    </lineage>
</organism>
<accession>A0A9Q3J731</accession>
<feature type="domain" description="Tet-like 2OG-Fe(II) oxygenase" evidence="1">
    <location>
        <begin position="136"/>
        <end position="281"/>
    </location>
</feature>
<evidence type="ECO:0000259" key="1">
    <source>
        <dbReference type="Pfam" id="PF20515"/>
    </source>
</evidence>